<dbReference type="PANTHER" id="PTHR22901">
    <property type="entry name" value="SIALATE O-ACETYLESTERASE"/>
    <property type="match status" value="1"/>
</dbReference>
<dbReference type="AlphaFoldDB" id="A0A413H9M9"/>
<sequence length="481" mass="54077">MNRTMKKQWVLLAVLVIIACNPVVAKVTLPAIISDNMVLQQGTRVNIWGKAEPGETITVKPSWAAKAVTATASGDGKWTMKLKTPRATMKKQSITVSGENIITVSNILIGEVWLCGGQSNMLFPVGRQEDVKWQTGMEEAEKELQDANYPEIRIFTVPYCLAPDGERDDCEGKWLVCTPESAYNFSAVGFVFGRRLFNELHTPVGLILSAKGDTHVESWTKMDVMKNNPLYTDVFDEFGVENVKQNKLYKVPSTLWNGMIKPILGYTVKGAIWYQGEANAMRYAQYQQVFTNMINSWRKEWEQPDLPFYFVQIAPFKDQPAGIREAQLQTWQGGVKNLGMVVTTDVGDSLDIHPRNKRVPGERLALWALAKQYGKNIAYSGPLFKSMKLSGNKLILSFDYADNGLMTPDNEPVKGFYIAGADQQFYPSKAIINGNRIEVFSSQVREPVAVRYAFANFFRANLYNKEGLPATPFRSDSWSKK</sequence>
<protein>
    <submittedName>
        <fullName evidence="4">Sialate O-acetylesterase</fullName>
    </submittedName>
</protein>
<dbReference type="Gene3D" id="2.60.40.10">
    <property type="entry name" value="Immunoglobulins"/>
    <property type="match status" value="1"/>
</dbReference>
<dbReference type="InterPro" id="IPR039329">
    <property type="entry name" value="SIAE"/>
</dbReference>
<reference evidence="4 5" key="1">
    <citation type="submission" date="2018-08" db="EMBL/GenBank/DDBJ databases">
        <title>A genome reference for cultivated species of the human gut microbiota.</title>
        <authorList>
            <person name="Zou Y."/>
            <person name="Xue W."/>
            <person name="Luo G."/>
        </authorList>
    </citation>
    <scope>NUCLEOTIDE SEQUENCE [LARGE SCALE GENOMIC DNA]</scope>
    <source>
        <strain evidence="4 5">OF03-9BH</strain>
    </source>
</reference>
<gene>
    <name evidence="4" type="ORF">DXA68_03805</name>
</gene>
<dbReference type="Gene3D" id="3.40.50.1110">
    <property type="entry name" value="SGNH hydrolase"/>
    <property type="match status" value="1"/>
</dbReference>
<keyword evidence="2" id="KW-0732">Signal</keyword>
<dbReference type="GO" id="GO:0005975">
    <property type="term" value="P:carbohydrate metabolic process"/>
    <property type="evidence" value="ECO:0007669"/>
    <property type="project" value="TreeGrafter"/>
</dbReference>
<keyword evidence="1" id="KW-0378">Hydrolase</keyword>
<evidence type="ECO:0000256" key="2">
    <source>
        <dbReference type="SAM" id="SignalP"/>
    </source>
</evidence>
<dbReference type="GO" id="GO:0001681">
    <property type="term" value="F:sialate O-acetylesterase activity"/>
    <property type="evidence" value="ECO:0007669"/>
    <property type="project" value="InterPro"/>
</dbReference>
<dbReference type="SUPFAM" id="SSF52266">
    <property type="entry name" value="SGNH hydrolase"/>
    <property type="match status" value="1"/>
</dbReference>
<dbReference type="PANTHER" id="PTHR22901:SF0">
    <property type="entry name" value="SIALATE O-ACETYLESTERASE"/>
    <property type="match status" value="1"/>
</dbReference>
<dbReference type="Pfam" id="PF03629">
    <property type="entry name" value="SASA"/>
    <property type="match status" value="1"/>
</dbReference>
<feature type="chain" id="PRO_5019365310" evidence="2">
    <location>
        <begin position="26"/>
        <end position="481"/>
    </location>
</feature>
<organism evidence="4 5">
    <name type="scientific">Bacteroides stercorirosoris</name>
    <dbReference type="NCBI Taxonomy" id="871324"/>
    <lineage>
        <taxon>Bacteria</taxon>
        <taxon>Pseudomonadati</taxon>
        <taxon>Bacteroidota</taxon>
        <taxon>Bacteroidia</taxon>
        <taxon>Bacteroidales</taxon>
        <taxon>Bacteroidaceae</taxon>
        <taxon>Bacteroides</taxon>
    </lineage>
</organism>
<accession>A0A413H9M9</accession>
<dbReference type="InterPro" id="IPR013783">
    <property type="entry name" value="Ig-like_fold"/>
</dbReference>
<evidence type="ECO:0000313" key="4">
    <source>
        <dbReference type="EMBL" id="RGX80381.1"/>
    </source>
</evidence>
<dbReference type="InterPro" id="IPR005181">
    <property type="entry name" value="SASA"/>
</dbReference>
<dbReference type="Proteomes" id="UP000286075">
    <property type="component" value="Unassembled WGS sequence"/>
</dbReference>
<feature type="domain" description="Sialate O-acetylesterase" evidence="3">
    <location>
        <begin position="111"/>
        <end position="351"/>
    </location>
</feature>
<name>A0A413H9M9_9BACE</name>
<evidence type="ECO:0000256" key="1">
    <source>
        <dbReference type="ARBA" id="ARBA00022801"/>
    </source>
</evidence>
<evidence type="ECO:0000313" key="5">
    <source>
        <dbReference type="Proteomes" id="UP000286075"/>
    </source>
</evidence>
<dbReference type="PROSITE" id="PS51257">
    <property type="entry name" value="PROKAR_LIPOPROTEIN"/>
    <property type="match status" value="1"/>
</dbReference>
<dbReference type="OrthoDB" id="9816001at2"/>
<comment type="caution">
    <text evidence="4">The sequence shown here is derived from an EMBL/GenBank/DDBJ whole genome shotgun (WGS) entry which is preliminary data.</text>
</comment>
<evidence type="ECO:0000259" key="3">
    <source>
        <dbReference type="Pfam" id="PF03629"/>
    </source>
</evidence>
<dbReference type="InterPro" id="IPR036514">
    <property type="entry name" value="SGNH_hydro_sf"/>
</dbReference>
<proteinExistence type="predicted"/>
<dbReference type="EMBL" id="QSCF01000004">
    <property type="protein sequence ID" value="RGX80381.1"/>
    <property type="molecule type" value="Genomic_DNA"/>
</dbReference>
<feature type="signal peptide" evidence="2">
    <location>
        <begin position="1"/>
        <end position="25"/>
    </location>
</feature>